<evidence type="ECO:0000313" key="8">
    <source>
        <dbReference type="EMBL" id="EMZ22732.1"/>
    </source>
</evidence>
<dbReference type="SMART" id="SM00283">
    <property type="entry name" value="MA"/>
    <property type="match status" value="1"/>
</dbReference>
<evidence type="ECO:0000256" key="5">
    <source>
        <dbReference type="SAM" id="Phobius"/>
    </source>
</evidence>
<dbReference type="PROSITE" id="PS50111">
    <property type="entry name" value="CHEMOTAXIS_TRANSDUC_2"/>
    <property type="match status" value="1"/>
</dbReference>
<dbReference type="PATRIC" id="fig|1235802.3.peg.4091"/>
<dbReference type="Gene3D" id="1.10.287.950">
    <property type="entry name" value="Methyl-accepting chemotaxis protein"/>
    <property type="match status" value="1"/>
</dbReference>
<evidence type="ECO:0000259" key="6">
    <source>
        <dbReference type="PROSITE" id="PS50111"/>
    </source>
</evidence>
<keyword evidence="9" id="KW-1185">Reference proteome</keyword>
<dbReference type="PRINTS" id="PR00260">
    <property type="entry name" value="CHEMTRNSDUCR"/>
</dbReference>
<evidence type="ECO:0000256" key="1">
    <source>
        <dbReference type="ARBA" id="ARBA00022500"/>
    </source>
</evidence>
<dbReference type="Proteomes" id="UP000012589">
    <property type="component" value="Unassembled WGS sequence"/>
</dbReference>
<feature type="coiled-coil region" evidence="4">
    <location>
        <begin position="359"/>
        <end position="389"/>
    </location>
</feature>
<dbReference type="Pfam" id="PF12729">
    <property type="entry name" value="4HB_MCP_1"/>
    <property type="match status" value="1"/>
</dbReference>
<keyword evidence="1" id="KW-0145">Chemotaxis</keyword>
<dbReference type="STRING" id="1235802.C823_03870"/>
<evidence type="ECO:0000313" key="9">
    <source>
        <dbReference type="Proteomes" id="UP000012589"/>
    </source>
</evidence>
<evidence type="ECO:0000256" key="4">
    <source>
        <dbReference type="SAM" id="Coils"/>
    </source>
</evidence>
<dbReference type="Gene3D" id="6.10.340.10">
    <property type="match status" value="1"/>
</dbReference>
<feature type="transmembrane region" description="Helical" evidence="5">
    <location>
        <begin position="15"/>
        <end position="36"/>
    </location>
</feature>
<sequence length="566" mass="61287">MFKDEKIEKKLTKSFLMVSLITAISAVLGLVALVVVSNRYSYALKNFGFAQGDIGKTMFEFADVRSSLRATIGYDDPDAIATVQQQHKDAIAAFEVNFAEVENTIVSEAGRQTYDEIKAELEEYWKLDTEIMEIGATTDRELCKEAQEIAINEMAPVYNSIYQKLDDLLEVKVDEGQKLSRTLTILSVVLMLIIVLVIVVAVLSALRIGKRIAQGISNPLKSLGDRLKLFATGDLTSPFPESDSQDEVAEMVNDATEMAGALNVIINDIGTVLGEMESKNYAVQSEIQDKYTNDFSKLIVSMRGLRNQMSDTIRSIGEASSQVSGGSINLAESAQSLAEGATEQAGAVEELQATIIDISETMEKSAKSAEESYKQAENYANEADHTRDEMHTMVTAMEKISESSAKIGNIISEIESIASQTNLLSLNASIEAARAGEAGRGFSVVAEEIRQLAEQSAKAAVDTRELIESSMKEIAEGSRAVERASGSIDNVVSGIKQIAESSKDLSVMVITQAETMRQAEQGISQISEVVQNNSAAAQESSATSEQLSAQAATLDELVGQFILNEE</sequence>
<dbReference type="HOGENOM" id="CLU_000445_107_16_9"/>
<dbReference type="PANTHER" id="PTHR43531:SF11">
    <property type="entry name" value="METHYL-ACCEPTING CHEMOTAXIS PROTEIN 3"/>
    <property type="match status" value="1"/>
</dbReference>
<dbReference type="InterPro" id="IPR004090">
    <property type="entry name" value="Chemotax_Me-accpt_rcpt"/>
</dbReference>
<dbReference type="EMBL" id="AQFT01000118">
    <property type="protein sequence ID" value="EMZ22732.1"/>
    <property type="molecule type" value="Genomic_DNA"/>
</dbReference>
<gene>
    <name evidence="8" type="ORF">C823_03870</name>
</gene>
<keyword evidence="5" id="KW-1133">Transmembrane helix</keyword>
<dbReference type="InterPro" id="IPR051310">
    <property type="entry name" value="MCP_chemotaxis"/>
</dbReference>
<evidence type="ECO:0000256" key="3">
    <source>
        <dbReference type="PROSITE-ProRule" id="PRU00284"/>
    </source>
</evidence>
<proteinExistence type="inferred from homology"/>
<dbReference type="GO" id="GO:0016020">
    <property type="term" value="C:membrane"/>
    <property type="evidence" value="ECO:0007669"/>
    <property type="project" value="InterPro"/>
</dbReference>
<dbReference type="InterPro" id="IPR003660">
    <property type="entry name" value="HAMP_dom"/>
</dbReference>
<comment type="caution">
    <text evidence="8">The sequence shown here is derived from an EMBL/GenBank/DDBJ whole genome shotgun (WGS) entry which is preliminary data.</text>
</comment>
<protein>
    <recommendedName>
        <fullName evidence="10">X-X-X-Leu-X-X-Gly heptad repeats protein</fullName>
    </recommendedName>
</protein>
<evidence type="ECO:0000259" key="7">
    <source>
        <dbReference type="PROSITE" id="PS50885"/>
    </source>
</evidence>
<dbReference type="GO" id="GO:0006935">
    <property type="term" value="P:chemotaxis"/>
    <property type="evidence" value="ECO:0007669"/>
    <property type="project" value="UniProtKB-KW"/>
</dbReference>
<keyword evidence="3" id="KW-0807">Transducer</keyword>
<evidence type="ECO:0000256" key="2">
    <source>
        <dbReference type="ARBA" id="ARBA00029447"/>
    </source>
</evidence>
<feature type="domain" description="HAMP" evidence="7">
    <location>
        <begin position="214"/>
        <end position="267"/>
    </location>
</feature>
<dbReference type="PROSITE" id="PS50885">
    <property type="entry name" value="HAMP"/>
    <property type="match status" value="1"/>
</dbReference>
<comment type="similarity">
    <text evidence="2">Belongs to the methyl-accepting chemotaxis (MCP) protein family.</text>
</comment>
<dbReference type="GO" id="GO:0007165">
    <property type="term" value="P:signal transduction"/>
    <property type="evidence" value="ECO:0007669"/>
    <property type="project" value="UniProtKB-KW"/>
</dbReference>
<dbReference type="InterPro" id="IPR004089">
    <property type="entry name" value="MCPsignal_dom"/>
</dbReference>
<feature type="domain" description="Methyl-accepting transducer" evidence="6">
    <location>
        <begin position="319"/>
        <end position="548"/>
    </location>
</feature>
<reference evidence="8 9" key="1">
    <citation type="journal article" date="2014" name="Genome Announc.">
        <title>Draft genome sequences of the altered schaedler flora, a defined bacterial community from gnotobiotic mice.</title>
        <authorList>
            <person name="Wannemuehler M.J."/>
            <person name="Overstreet A.M."/>
            <person name="Ward D.V."/>
            <person name="Phillips G.J."/>
        </authorList>
    </citation>
    <scope>NUCLEOTIDE SEQUENCE [LARGE SCALE GENOMIC DNA]</scope>
    <source>
        <strain evidence="8 9">ASF492</strain>
    </source>
</reference>
<name>N2A075_9FIRM</name>
<dbReference type="eggNOG" id="COG0840">
    <property type="taxonomic scope" value="Bacteria"/>
</dbReference>
<accession>N2A075</accession>
<dbReference type="Pfam" id="PF00015">
    <property type="entry name" value="MCPsignal"/>
    <property type="match status" value="1"/>
</dbReference>
<evidence type="ECO:0008006" key="10">
    <source>
        <dbReference type="Google" id="ProtNLM"/>
    </source>
</evidence>
<keyword evidence="4" id="KW-0175">Coiled coil</keyword>
<dbReference type="PANTHER" id="PTHR43531">
    <property type="entry name" value="PROTEIN ICFG"/>
    <property type="match status" value="1"/>
</dbReference>
<dbReference type="OrthoDB" id="9814363at2"/>
<dbReference type="InterPro" id="IPR024478">
    <property type="entry name" value="HlyB_4HB_MCP"/>
</dbReference>
<dbReference type="SUPFAM" id="SSF58104">
    <property type="entry name" value="Methyl-accepting chemotaxis protein (MCP) signaling domain"/>
    <property type="match status" value="1"/>
</dbReference>
<feature type="transmembrane region" description="Helical" evidence="5">
    <location>
        <begin position="183"/>
        <end position="206"/>
    </location>
</feature>
<dbReference type="AlphaFoldDB" id="N2A075"/>
<keyword evidence="5" id="KW-0472">Membrane</keyword>
<organism evidence="8 9">
    <name type="scientific">Eubacterium plexicaudatum ASF492</name>
    <dbReference type="NCBI Taxonomy" id="1235802"/>
    <lineage>
        <taxon>Bacteria</taxon>
        <taxon>Bacillati</taxon>
        <taxon>Bacillota</taxon>
        <taxon>Clostridia</taxon>
        <taxon>Eubacteriales</taxon>
        <taxon>Eubacteriaceae</taxon>
        <taxon>Eubacterium</taxon>
    </lineage>
</organism>
<keyword evidence="5" id="KW-0812">Transmembrane</keyword>
<dbReference type="GO" id="GO:0004888">
    <property type="term" value="F:transmembrane signaling receptor activity"/>
    <property type="evidence" value="ECO:0007669"/>
    <property type="project" value="InterPro"/>
</dbReference>